<feature type="signal peptide" evidence="2">
    <location>
        <begin position="1"/>
        <end position="20"/>
    </location>
</feature>
<dbReference type="InParanoid" id="A0A0C3FZE3"/>
<gene>
    <name evidence="3" type="ORF">PILCRDRAFT_817938</name>
</gene>
<evidence type="ECO:0000313" key="4">
    <source>
        <dbReference type="Proteomes" id="UP000054166"/>
    </source>
</evidence>
<keyword evidence="2" id="KW-0732">Signal</keyword>
<keyword evidence="4" id="KW-1185">Reference proteome</keyword>
<reference evidence="3 4" key="1">
    <citation type="submission" date="2014-04" db="EMBL/GenBank/DDBJ databases">
        <authorList>
            <consortium name="DOE Joint Genome Institute"/>
            <person name="Kuo A."/>
            <person name="Tarkka M."/>
            <person name="Buscot F."/>
            <person name="Kohler A."/>
            <person name="Nagy L.G."/>
            <person name="Floudas D."/>
            <person name="Copeland A."/>
            <person name="Barry K.W."/>
            <person name="Cichocki N."/>
            <person name="Veneault-Fourrey C."/>
            <person name="LaButti K."/>
            <person name="Lindquist E.A."/>
            <person name="Lipzen A."/>
            <person name="Lundell T."/>
            <person name="Morin E."/>
            <person name="Murat C."/>
            <person name="Sun H."/>
            <person name="Tunlid A."/>
            <person name="Henrissat B."/>
            <person name="Grigoriev I.V."/>
            <person name="Hibbett D.S."/>
            <person name="Martin F."/>
            <person name="Nordberg H.P."/>
            <person name="Cantor M.N."/>
            <person name="Hua S.X."/>
        </authorList>
    </citation>
    <scope>NUCLEOTIDE SEQUENCE [LARGE SCALE GENOMIC DNA]</scope>
    <source>
        <strain evidence="3 4">F 1598</strain>
    </source>
</reference>
<feature type="region of interest" description="Disordered" evidence="1">
    <location>
        <begin position="25"/>
        <end position="47"/>
    </location>
</feature>
<evidence type="ECO:0000256" key="1">
    <source>
        <dbReference type="SAM" id="MobiDB-lite"/>
    </source>
</evidence>
<organism evidence="3 4">
    <name type="scientific">Piloderma croceum (strain F 1598)</name>
    <dbReference type="NCBI Taxonomy" id="765440"/>
    <lineage>
        <taxon>Eukaryota</taxon>
        <taxon>Fungi</taxon>
        <taxon>Dikarya</taxon>
        <taxon>Basidiomycota</taxon>
        <taxon>Agaricomycotina</taxon>
        <taxon>Agaricomycetes</taxon>
        <taxon>Agaricomycetidae</taxon>
        <taxon>Atheliales</taxon>
        <taxon>Atheliaceae</taxon>
        <taxon>Piloderma</taxon>
    </lineage>
</organism>
<evidence type="ECO:0000256" key="2">
    <source>
        <dbReference type="SAM" id="SignalP"/>
    </source>
</evidence>
<dbReference type="Proteomes" id="UP000054166">
    <property type="component" value="Unassembled WGS sequence"/>
</dbReference>
<proteinExistence type="predicted"/>
<protein>
    <recommendedName>
        <fullName evidence="5">Secreted protein</fullName>
    </recommendedName>
</protein>
<name>A0A0C3FZE3_PILCF</name>
<sequence length="64" mass="6723">MHMSVLCWPACRCWLLLSQGRDQSMGCASAQDAGNDESSAAGRNSAKKASCKRASALADQTADC</sequence>
<dbReference type="AlphaFoldDB" id="A0A0C3FZE3"/>
<dbReference type="EMBL" id="KN832986">
    <property type="protein sequence ID" value="KIM85094.1"/>
    <property type="molecule type" value="Genomic_DNA"/>
</dbReference>
<dbReference type="HOGENOM" id="CLU_2868465_0_0_1"/>
<feature type="chain" id="PRO_5002174491" description="Secreted protein" evidence="2">
    <location>
        <begin position="21"/>
        <end position="64"/>
    </location>
</feature>
<reference evidence="4" key="2">
    <citation type="submission" date="2015-01" db="EMBL/GenBank/DDBJ databases">
        <title>Evolutionary Origins and Diversification of the Mycorrhizal Mutualists.</title>
        <authorList>
            <consortium name="DOE Joint Genome Institute"/>
            <consortium name="Mycorrhizal Genomics Consortium"/>
            <person name="Kohler A."/>
            <person name="Kuo A."/>
            <person name="Nagy L.G."/>
            <person name="Floudas D."/>
            <person name="Copeland A."/>
            <person name="Barry K.W."/>
            <person name="Cichocki N."/>
            <person name="Veneault-Fourrey C."/>
            <person name="LaButti K."/>
            <person name="Lindquist E.A."/>
            <person name="Lipzen A."/>
            <person name="Lundell T."/>
            <person name="Morin E."/>
            <person name="Murat C."/>
            <person name="Riley R."/>
            <person name="Ohm R."/>
            <person name="Sun H."/>
            <person name="Tunlid A."/>
            <person name="Henrissat B."/>
            <person name="Grigoriev I.V."/>
            <person name="Hibbett D.S."/>
            <person name="Martin F."/>
        </authorList>
    </citation>
    <scope>NUCLEOTIDE SEQUENCE [LARGE SCALE GENOMIC DNA]</scope>
    <source>
        <strain evidence="4">F 1598</strain>
    </source>
</reference>
<evidence type="ECO:0000313" key="3">
    <source>
        <dbReference type="EMBL" id="KIM85094.1"/>
    </source>
</evidence>
<evidence type="ECO:0008006" key="5">
    <source>
        <dbReference type="Google" id="ProtNLM"/>
    </source>
</evidence>
<accession>A0A0C3FZE3</accession>